<dbReference type="Proteomes" id="UP000325577">
    <property type="component" value="Linkage Group LG17"/>
</dbReference>
<evidence type="ECO:0000313" key="1">
    <source>
        <dbReference type="EMBL" id="KAA8535798.1"/>
    </source>
</evidence>
<keyword evidence="2" id="KW-1185">Reference proteome</keyword>
<accession>A0A5J5AZT7</accession>
<organism evidence="1 2">
    <name type="scientific">Nyssa sinensis</name>
    <dbReference type="NCBI Taxonomy" id="561372"/>
    <lineage>
        <taxon>Eukaryota</taxon>
        <taxon>Viridiplantae</taxon>
        <taxon>Streptophyta</taxon>
        <taxon>Embryophyta</taxon>
        <taxon>Tracheophyta</taxon>
        <taxon>Spermatophyta</taxon>
        <taxon>Magnoliopsida</taxon>
        <taxon>eudicotyledons</taxon>
        <taxon>Gunneridae</taxon>
        <taxon>Pentapetalae</taxon>
        <taxon>asterids</taxon>
        <taxon>Cornales</taxon>
        <taxon>Nyssaceae</taxon>
        <taxon>Nyssa</taxon>
    </lineage>
</organism>
<sequence>MIPSSYGIMNSDSLNNEVIRTKATDDYDDLQLDSISGSEEAGKDGVDVGLGLCDGDGGAGDGWRCGCGRSWAQRRCGGDGFGGAAGGGYGGSAGGSVGVREVTGYGYGGEVGGGGGTSGVEMEMRLPDLLGVERRRCGWGVGASGI</sequence>
<reference evidence="1 2" key="1">
    <citation type="submission" date="2019-09" db="EMBL/GenBank/DDBJ databases">
        <title>A chromosome-level genome assembly of the Chinese tupelo Nyssa sinensis.</title>
        <authorList>
            <person name="Yang X."/>
            <person name="Kang M."/>
            <person name="Yang Y."/>
            <person name="Xiong H."/>
            <person name="Wang M."/>
            <person name="Zhang Z."/>
            <person name="Wang Z."/>
            <person name="Wu H."/>
            <person name="Ma T."/>
            <person name="Liu J."/>
            <person name="Xi Z."/>
        </authorList>
    </citation>
    <scope>NUCLEOTIDE SEQUENCE [LARGE SCALE GENOMIC DNA]</scope>
    <source>
        <strain evidence="1">J267</strain>
        <tissue evidence="1">Leaf</tissue>
    </source>
</reference>
<dbReference type="AlphaFoldDB" id="A0A5J5AZT7"/>
<name>A0A5J5AZT7_9ASTE</name>
<proteinExistence type="predicted"/>
<dbReference type="EMBL" id="CM018040">
    <property type="protein sequence ID" value="KAA8535798.1"/>
    <property type="molecule type" value="Genomic_DNA"/>
</dbReference>
<gene>
    <name evidence="1" type="ORF">F0562_030801</name>
</gene>
<evidence type="ECO:0000313" key="2">
    <source>
        <dbReference type="Proteomes" id="UP000325577"/>
    </source>
</evidence>
<protein>
    <submittedName>
        <fullName evidence="1">Uncharacterized protein</fullName>
    </submittedName>
</protein>